<dbReference type="Proteomes" id="UP000821865">
    <property type="component" value="Chromosome 7"/>
</dbReference>
<evidence type="ECO:0000313" key="1">
    <source>
        <dbReference type="EMBL" id="KAH7941482.1"/>
    </source>
</evidence>
<evidence type="ECO:0000313" key="2">
    <source>
        <dbReference type="Proteomes" id="UP000821865"/>
    </source>
</evidence>
<protein>
    <submittedName>
        <fullName evidence="1">Uncharacterized protein</fullName>
    </submittedName>
</protein>
<accession>A0ACB8CFN0</accession>
<keyword evidence="2" id="KW-1185">Reference proteome</keyword>
<sequence length="133" mass="15167">MGRRMKKMHQMSSEPTSSNQSEQKSFIISYVPLLVSQSMNSLSRQFLAEYFESVSPGQINEIRINARKNILMVDAKSSEILEKLKTIPTLSEIPVRSFITYGKETTTNMSSDVDLEIKYVDLKSLLRSSVRIL</sequence>
<organism evidence="1 2">
    <name type="scientific">Dermacentor silvarum</name>
    <name type="common">Tick</name>
    <dbReference type="NCBI Taxonomy" id="543639"/>
    <lineage>
        <taxon>Eukaryota</taxon>
        <taxon>Metazoa</taxon>
        <taxon>Ecdysozoa</taxon>
        <taxon>Arthropoda</taxon>
        <taxon>Chelicerata</taxon>
        <taxon>Arachnida</taxon>
        <taxon>Acari</taxon>
        <taxon>Parasitiformes</taxon>
        <taxon>Ixodida</taxon>
        <taxon>Ixodoidea</taxon>
        <taxon>Ixodidae</taxon>
        <taxon>Rhipicephalinae</taxon>
        <taxon>Dermacentor</taxon>
    </lineage>
</organism>
<name>A0ACB8CFN0_DERSI</name>
<comment type="caution">
    <text evidence="1">The sequence shown here is derived from an EMBL/GenBank/DDBJ whole genome shotgun (WGS) entry which is preliminary data.</text>
</comment>
<gene>
    <name evidence="1" type="ORF">HPB49_014266</name>
</gene>
<reference evidence="1" key="1">
    <citation type="submission" date="2020-05" db="EMBL/GenBank/DDBJ databases">
        <title>Large-scale comparative analyses of tick genomes elucidate their genetic diversity and vector capacities.</title>
        <authorList>
            <person name="Jia N."/>
            <person name="Wang J."/>
            <person name="Shi W."/>
            <person name="Du L."/>
            <person name="Sun Y."/>
            <person name="Zhan W."/>
            <person name="Jiang J."/>
            <person name="Wang Q."/>
            <person name="Zhang B."/>
            <person name="Ji P."/>
            <person name="Sakyi L.B."/>
            <person name="Cui X."/>
            <person name="Yuan T."/>
            <person name="Jiang B."/>
            <person name="Yang W."/>
            <person name="Lam T.T.-Y."/>
            <person name="Chang Q."/>
            <person name="Ding S."/>
            <person name="Wang X."/>
            <person name="Zhu J."/>
            <person name="Ruan X."/>
            <person name="Zhao L."/>
            <person name="Wei J."/>
            <person name="Que T."/>
            <person name="Du C."/>
            <person name="Cheng J."/>
            <person name="Dai P."/>
            <person name="Han X."/>
            <person name="Huang E."/>
            <person name="Gao Y."/>
            <person name="Liu J."/>
            <person name="Shao H."/>
            <person name="Ye R."/>
            <person name="Li L."/>
            <person name="Wei W."/>
            <person name="Wang X."/>
            <person name="Wang C."/>
            <person name="Yang T."/>
            <person name="Huo Q."/>
            <person name="Li W."/>
            <person name="Guo W."/>
            <person name="Chen H."/>
            <person name="Zhou L."/>
            <person name="Ni X."/>
            <person name="Tian J."/>
            <person name="Zhou Y."/>
            <person name="Sheng Y."/>
            <person name="Liu T."/>
            <person name="Pan Y."/>
            <person name="Xia L."/>
            <person name="Li J."/>
            <person name="Zhao F."/>
            <person name="Cao W."/>
        </authorList>
    </citation>
    <scope>NUCLEOTIDE SEQUENCE</scope>
    <source>
        <strain evidence="1">Dsil-2018</strain>
    </source>
</reference>
<dbReference type="EMBL" id="CM023476">
    <property type="protein sequence ID" value="KAH7941482.1"/>
    <property type="molecule type" value="Genomic_DNA"/>
</dbReference>
<proteinExistence type="predicted"/>